<protein>
    <submittedName>
        <fullName evidence="2">Uncharacterized protein</fullName>
    </submittedName>
</protein>
<feature type="compositionally biased region" description="Basic and acidic residues" evidence="1">
    <location>
        <begin position="305"/>
        <end position="330"/>
    </location>
</feature>
<sequence>DELESFGVNVSRCPPDAHWQIGAVERRDAPWGWIWRRACDGCCAVHAPEEVDVATVAVSDAKNNAVRRAGRSANQCALGRTPRIPGELLSNDHGLAVAANATNAQHVVNNDYYRLEANIHTAQFNCEQQVRKSLLRKTIRLRCDLDKLAAGQQLRPAIGFERWVPDPEDIEGLESSCDFVRDGLWEDERGAGPQRGGLREEPDVVVGDGRDLPAPAARLAPPVPAGADLPGAGPPVGAAAGSADPAPAEPPIGVAPPLPEAPPDDANAECEPSLADAVEPVQPAQPMREDDNDGISSEEFEPDQEDKPTRPRTVEPSSHPRAEPPEDGRPRISTLYAHAPMTTFWADEIGSGSGGSDGALADFQGIGNLSSRPIVLGEIAAEERDRCQGNATTAEPRELEPLPGSDDEDDGAPQNRV</sequence>
<feature type="region of interest" description="Disordered" evidence="1">
    <location>
        <begin position="380"/>
        <end position="417"/>
    </location>
</feature>
<feature type="region of interest" description="Disordered" evidence="1">
    <location>
        <begin position="346"/>
        <end position="365"/>
    </location>
</feature>
<accession>A0ABN9UQV1</accession>
<evidence type="ECO:0000313" key="3">
    <source>
        <dbReference type="Proteomes" id="UP001189429"/>
    </source>
</evidence>
<gene>
    <name evidence="2" type="ORF">PCOR1329_LOCUS50810</name>
</gene>
<feature type="compositionally biased region" description="Low complexity" evidence="1">
    <location>
        <begin position="213"/>
        <end position="246"/>
    </location>
</feature>
<feature type="non-terminal residue" evidence="2">
    <location>
        <position position="1"/>
    </location>
</feature>
<feature type="non-terminal residue" evidence="2">
    <location>
        <position position="417"/>
    </location>
</feature>
<proteinExistence type="predicted"/>
<evidence type="ECO:0000313" key="2">
    <source>
        <dbReference type="EMBL" id="CAK0862375.1"/>
    </source>
</evidence>
<feature type="compositionally biased region" description="Pro residues" evidence="1">
    <location>
        <begin position="247"/>
        <end position="261"/>
    </location>
</feature>
<keyword evidence="3" id="KW-1185">Reference proteome</keyword>
<comment type="caution">
    <text evidence="2">The sequence shown here is derived from an EMBL/GenBank/DDBJ whole genome shotgun (WGS) entry which is preliminary data.</text>
</comment>
<dbReference type="EMBL" id="CAUYUJ010016155">
    <property type="protein sequence ID" value="CAK0862375.1"/>
    <property type="molecule type" value="Genomic_DNA"/>
</dbReference>
<feature type="region of interest" description="Disordered" evidence="1">
    <location>
        <begin position="186"/>
        <end position="334"/>
    </location>
</feature>
<reference evidence="2" key="1">
    <citation type="submission" date="2023-10" db="EMBL/GenBank/DDBJ databases">
        <authorList>
            <person name="Chen Y."/>
            <person name="Shah S."/>
            <person name="Dougan E. K."/>
            <person name="Thang M."/>
            <person name="Chan C."/>
        </authorList>
    </citation>
    <scope>NUCLEOTIDE SEQUENCE [LARGE SCALE GENOMIC DNA]</scope>
</reference>
<organism evidence="2 3">
    <name type="scientific">Prorocentrum cordatum</name>
    <dbReference type="NCBI Taxonomy" id="2364126"/>
    <lineage>
        <taxon>Eukaryota</taxon>
        <taxon>Sar</taxon>
        <taxon>Alveolata</taxon>
        <taxon>Dinophyceae</taxon>
        <taxon>Prorocentrales</taxon>
        <taxon>Prorocentraceae</taxon>
        <taxon>Prorocentrum</taxon>
    </lineage>
</organism>
<dbReference type="Proteomes" id="UP001189429">
    <property type="component" value="Unassembled WGS sequence"/>
</dbReference>
<evidence type="ECO:0000256" key="1">
    <source>
        <dbReference type="SAM" id="MobiDB-lite"/>
    </source>
</evidence>
<feature type="compositionally biased region" description="Acidic residues" evidence="1">
    <location>
        <begin position="290"/>
        <end position="304"/>
    </location>
</feature>
<name>A0ABN9UQV1_9DINO</name>